<evidence type="ECO:0000313" key="4">
    <source>
        <dbReference type="EMBL" id="KAL3650592.1"/>
    </source>
</evidence>
<feature type="region of interest" description="Disordered" evidence="2">
    <location>
        <begin position="315"/>
        <end position="376"/>
    </location>
</feature>
<feature type="compositionally biased region" description="Low complexity" evidence="2">
    <location>
        <begin position="428"/>
        <end position="448"/>
    </location>
</feature>
<feature type="region of interest" description="Disordered" evidence="2">
    <location>
        <begin position="729"/>
        <end position="750"/>
    </location>
</feature>
<protein>
    <recommendedName>
        <fullName evidence="3">DUF7725 domain-containing protein</fullName>
    </recommendedName>
</protein>
<dbReference type="AlphaFoldDB" id="A0ABD3E8I8"/>
<name>A0ABD3E8I8_9LAMI</name>
<evidence type="ECO:0000256" key="2">
    <source>
        <dbReference type="SAM" id="MobiDB-lite"/>
    </source>
</evidence>
<feature type="compositionally biased region" description="Polar residues" evidence="2">
    <location>
        <begin position="322"/>
        <end position="373"/>
    </location>
</feature>
<evidence type="ECO:0000256" key="1">
    <source>
        <dbReference type="SAM" id="Coils"/>
    </source>
</evidence>
<dbReference type="PANTHER" id="PTHR35766">
    <property type="entry name" value="OS08G0543600 PROTEIN"/>
    <property type="match status" value="1"/>
</dbReference>
<feature type="region of interest" description="Disordered" evidence="2">
    <location>
        <begin position="1"/>
        <end position="50"/>
    </location>
</feature>
<accession>A0ABD3E8I8</accession>
<feature type="coiled-coil region" evidence="1">
    <location>
        <begin position="128"/>
        <end position="200"/>
    </location>
</feature>
<organism evidence="4 5">
    <name type="scientific">Castilleja foliolosa</name>
    <dbReference type="NCBI Taxonomy" id="1961234"/>
    <lineage>
        <taxon>Eukaryota</taxon>
        <taxon>Viridiplantae</taxon>
        <taxon>Streptophyta</taxon>
        <taxon>Embryophyta</taxon>
        <taxon>Tracheophyta</taxon>
        <taxon>Spermatophyta</taxon>
        <taxon>Magnoliopsida</taxon>
        <taxon>eudicotyledons</taxon>
        <taxon>Gunneridae</taxon>
        <taxon>Pentapetalae</taxon>
        <taxon>asterids</taxon>
        <taxon>lamiids</taxon>
        <taxon>Lamiales</taxon>
        <taxon>Orobanchaceae</taxon>
        <taxon>Pedicularideae</taxon>
        <taxon>Castillejinae</taxon>
        <taxon>Castilleja</taxon>
    </lineage>
</organism>
<keyword evidence="1" id="KW-0175">Coiled coil</keyword>
<comment type="caution">
    <text evidence="4">The sequence shown here is derived from an EMBL/GenBank/DDBJ whole genome shotgun (WGS) entry which is preliminary data.</text>
</comment>
<evidence type="ECO:0000259" key="3">
    <source>
        <dbReference type="Pfam" id="PF24851"/>
    </source>
</evidence>
<dbReference type="InterPro" id="IPR056142">
    <property type="entry name" value="DUF7725"/>
</dbReference>
<dbReference type="Pfam" id="PF24851">
    <property type="entry name" value="DUF7725"/>
    <property type="match status" value="1"/>
</dbReference>
<feature type="region of interest" description="Disordered" evidence="2">
    <location>
        <begin position="424"/>
        <end position="458"/>
    </location>
</feature>
<dbReference type="EMBL" id="JAVIJP010000007">
    <property type="protein sequence ID" value="KAL3650592.1"/>
    <property type="molecule type" value="Genomic_DNA"/>
</dbReference>
<evidence type="ECO:0000313" key="5">
    <source>
        <dbReference type="Proteomes" id="UP001632038"/>
    </source>
</evidence>
<gene>
    <name evidence="4" type="ORF">CASFOL_006995</name>
</gene>
<sequence>MEAEPAALTGAGNGGFQMPAISLSSSQPSRKEWRVVTEQSARNSGDEELERSKLVQADERLIYEVNRGREPADVDFCSITVNGGSDNDIIQQRLIDVTKQREQWQQMEIELRAQVITRSLQNNFDMQMKEHANANAKLQEQLHDKEQKIHELERKMEGMERELHAVRLDNQKAWAKNDIIMEQRKELQSYRIEMDNNEAERVQHIKQIHDFQEHIQEKDRLFMELQEQHRIAQESINFKDEQLRDAQAWITRALEIDALQTTTNHTLQAELRERTEHYNQLWLGCQRQFAEMERLHMHIQGLQLELADVREKSGIKVDDSHTSQTNLNNASDPEKSNGSQLEVNGNASQSAKSGGLQSEISESASGGNTSTPGNHAHVVTFPPSVLGMPPYITSGQMTALHPYLIHQQGVPYPQHVLQSHFNSVSAMPSSQNWQDQQPQPDGQHGPTQNQYPQESEQNVSRTDFHYGYGTSGNGQILCVDYLDTNISQCLGADSVAPSANGEGKVIDSIDNTNDNNQSPQSLQRISSQFCEALSLDPLEHGKDAKENPVVPLVDYGIEIKNTVSEHSNLAVNGSSFEAPANAKSLSDTTPDTASSVDLAGTVVAAGKKNNLTVKPVESYLLDERALLASIARTIGYGGRIRISTTLPNKLAKMLAPLHWHDYTKKYGKLDDFVASHPELFSIEGDYIHLREGAQSTIVATAAVAEVAAAAPSLYSSLFPAVAITPMAQPQRPKKAPPLESVGFYMNDKHK</sequence>
<dbReference type="Proteomes" id="UP001632038">
    <property type="component" value="Unassembled WGS sequence"/>
</dbReference>
<feature type="compositionally biased region" description="Polar residues" evidence="2">
    <location>
        <begin position="449"/>
        <end position="458"/>
    </location>
</feature>
<proteinExistence type="predicted"/>
<dbReference type="PANTHER" id="PTHR35766:SF1">
    <property type="entry name" value="OS08G0543600 PROTEIN"/>
    <property type="match status" value="1"/>
</dbReference>
<feature type="domain" description="DUF7725" evidence="3">
    <location>
        <begin position="620"/>
        <end position="690"/>
    </location>
</feature>
<reference evidence="5" key="1">
    <citation type="journal article" date="2024" name="IScience">
        <title>Strigolactones Initiate the Formation of Haustorium-like Structures in Castilleja.</title>
        <authorList>
            <person name="Buerger M."/>
            <person name="Peterson D."/>
            <person name="Chory J."/>
        </authorList>
    </citation>
    <scope>NUCLEOTIDE SEQUENCE [LARGE SCALE GENOMIC DNA]</scope>
</reference>
<keyword evidence="5" id="KW-1185">Reference proteome</keyword>